<reference evidence="3" key="1">
    <citation type="submission" date="2022-11" db="EMBL/GenBank/DDBJ databases">
        <authorList>
            <person name="Petersen C."/>
        </authorList>
    </citation>
    <scope>NUCLEOTIDE SEQUENCE</scope>
    <source>
        <strain evidence="3">IBT 29864</strain>
    </source>
</reference>
<protein>
    <submittedName>
        <fullName evidence="3">Uncharacterized protein</fullName>
    </submittedName>
</protein>
<feature type="region of interest" description="Disordered" evidence="1">
    <location>
        <begin position="116"/>
        <end position="172"/>
    </location>
</feature>
<dbReference type="AlphaFoldDB" id="A0A9W9V8A4"/>
<name>A0A9W9V8A4_9EURO</name>
<reference evidence="3" key="2">
    <citation type="journal article" date="2023" name="IMA Fungus">
        <title>Comparative genomic study of the Penicillium genus elucidates a diverse pangenome and 15 lateral gene transfer events.</title>
        <authorList>
            <person name="Petersen C."/>
            <person name="Sorensen T."/>
            <person name="Nielsen M.R."/>
            <person name="Sondergaard T.E."/>
            <person name="Sorensen J.L."/>
            <person name="Fitzpatrick D.A."/>
            <person name="Frisvad J.C."/>
            <person name="Nielsen K.L."/>
        </authorList>
    </citation>
    <scope>NUCLEOTIDE SEQUENCE</scope>
    <source>
        <strain evidence="3">IBT 29864</strain>
    </source>
</reference>
<dbReference type="GeneID" id="81438175"/>
<dbReference type="EMBL" id="JAPZBS010000005">
    <property type="protein sequence ID" value="KAJ5369975.1"/>
    <property type="molecule type" value="Genomic_DNA"/>
</dbReference>
<proteinExistence type="predicted"/>
<evidence type="ECO:0000313" key="3">
    <source>
        <dbReference type="EMBL" id="KAJ5370001.1"/>
    </source>
</evidence>
<gene>
    <name evidence="2" type="ORF">N7496_006067</name>
    <name evidence="3" type="ORF">N7496_006093</name>
</gene>
<evidence type="ECO:0000313" key="2">
    <source>
        <dbReference type="EMBL" id="KAJ5369975.1"/>
    </source>
</evidence>
<dbReference type="Proteomes" id="UP001147782">
    <property type="component" value="Unassembled WGS sequence"/>
</dbReference>
<organism evidence="3 4">
    <name type="scientific">Penicillium cataractarum</name>
    <dbReference type="NCBI Taxonomy" id="2100454"/>
    <lineage>
        <taxon>Eukaryota</taxon>
        <taxon>Fungi</taxon>
        <taxon>Dikarya</taxon>
        <taxon>Ascomycota</taxon>
        <taxon>Pezizomycotina</taxon>
        <taxon>Eurotiomycetes</taxon>
        <taxon>Eurotiomycetidae</taxon>
        <taxon>Eurotiales</taxon>
        <taxon>Aspergillaceae</taxon>
        <taxon>Penicillium</taxon>
    </lineage>
</organism>
<feature type="compositionally biased region" description="Basic and acidic residues" evidence="1">
    <location>
        <begin position="150"/>
        <end position="172"/>
    </location>
</feature>
<sequence>MYHIILHEEKCLNARAELLHGNTDCAKSYYPMIALNRPHAIYGLPPQPTIPNPCLPIPQVEYEREMHLRTVYQQQLQQHRLFTQNRAATQAMQTDNAGGQPASPLMAQQQQIVTQSRASVTGMQSANSQTEIFSQSQQLPHEAKTSQTSLKRELETSHETFEDCPRKLPKES</sequence>
<comment type="caution">
    <text evidence="3">The sequence shown here is derived from an EMBL/GenBank/DDBJ whole genome shotgun (WGS) entry which is preliminary data.</text>
</comment>
<evidence type="ECO:0000313" key="4">
    <source>
        <dbReference type="Proteomes" id="UP001147782"/>
    </source>
</evidence>
<keyword evidence="4" id="KW-1185">Reference proteome</keyword>
<accession>A0A9W9V8A4</accession>
<feature type="compositionally biased region" description="Polar residues" evidence="1">
    <location>
        <begin position="116"/>
        <end position="149"/>
    </location>
</feature>
<evidence type="ECO:0000256" key="1">
    <source>
        <dbReference type="SAM" id="MobiDB-lite"/>
    </source>
</evidence>
<dbReference type="EMBL" id="JAPZBS010000005">
    <property type="protein sequence ID" value="KAJ5370001.1"/>
    <property type="molecule type" value="Genomic_DNA"/>
</dbReference>
<dbReference type="RefSeq" id="XP_056554409.1">
    <property type="nucleotide sequence ID" value="XM_056698996.1"/>
</dbReference>